<dbReference type="PRINTS" id="PR00469">
    <property type="entry name" value="PNDRDTASEII"/>
</dbReference>
<proteinExistence type="predicted"/>
<feature type="non-terminal residue" evidence="7">
    <location>
        <position position="293"/>
    </location>
</feature>
<dbReference type="PRINTS" id="PR00368">
    <property type="entry name" value="FADPNR"/>
</dbReference>
<dbReference type="Pfam" id="PF07992">
    <property type="entry name" value="Pyr_redox_2"/>
    <property type="match status" value="1"/>
</dbReference>
<dbReference type="SUPFAM" id="SSF51905">
    <property type="entry name" value="FAD/NAD(P)-binding domain"/>
    <property type="match status" value="1"/>
</dbReference>
<dbReference type="InterPro" id="IPR050097">
    <property type="entry name" value="Ferredoxin-NADP_redctase_2"/>
</dbReference>
<keyword evidence="1" id="KW-0285">Flavoprotein</keyword>
<organism evidence="7 8">
    <name type="scientific">Ohessyouella blattaphilus</name>
    <dbReference type="NCBI Taxonomy" id="2949333"/>
    <lineage>
        <taxon>Bacteria</taxon>
        <taxon>Bacillati</taxon>
        <taxon>Bacillota</taxon>
        <taxon>Clostridia</taxon>
        <taxon>Lachnospirales</taxon>
        <taxon>Lachnospiraceae</taxon>
        <taxon>Ohessyouella</taxon>
    </lineage>
</organism>
<feature type="non-terminal residue" evidence="7">
    <location>
        <position position="1"/>
    </location>
</feature>
<sequence>GPAGLAAGLYAGRSRLSTLIIEKGQDGGQIAITDEIENYPGQRVEGESGASLVARMTEQAEKFGCERIADTVTEVSLDGEIKVIKTAKAEYQAKNVIVATGAFSRPIGCKGEEDYIGRGVSYCATCDANFFEDLEVYVVGGGDSAVEEALYLTKFARKVTIIHRRDELRAAKSIQEKAFANPKVDFMWDSVVEEIGGEDILSEMKVKNVKTGEITTVVADEDDGLFGLFGFIGTIPNSDLFKGIIDMDERGYIKGDENMGTNLDGVYVAGDVRIKSLRQVVTAAADGAIAATQ</sequence>
<dbReference type="PROSITE" id="PS00573">
    <property type="entry name" value="PYRIDINE_REDOX_2"/>
    <property type="match status" value="1"/>
</dbReference>
<evidence type="ECO:0000256" key="4">
    <source>
        <dbReference type="ARBA" id="ARBA00023157"/>
    </source>
</evidence>
<dbReference type="RefSeq" id="WP_262070485.1">
    <property type="nucleotide sequence ID" value="NZ_JAMXOC010000087.1"/>
</dbReference>
<gene>
    <name evidence="7" type="ORF">NK118_15440</name>
</gene>
<evidence type="ECO:0000259" key="6">
    <source>
        <dbReference type="Pfam" id="PF07992"/>
    </source>
</evidence>
<evidence type="ECO:0000256" key="5">
    <source>
        <dbReference type="ARBA" id="ARBA00023284"/>
    </source>
</evidence>
<evidence type="ECO:0000256" key="1">
    <source>
        <dbReference type="ARBA" id="ARBA00022630"/>
    </source>
</evidence>
<reference evidence="7 8" key="1">
    <citation type="journal article" date="2022" name="Genome Biol. Evol.">
        <title>Host diet, physiology and behaviors set the stage for Lachnospiraceae cladogenesis.</title>
        <authorList>
            <person name="Vera-Ponce De Leon A."/>
            <person name="Schneider M."/>
            <person name="Jahnes B.C."/>
            <person name="Sadowski V."/>
            <person name="Camuy-Velez L.A."/>
            <person name="Duan J."/>
            <person name="Sabree Z.L."/>
        </authorList>
    </citation>
    <scope>NUCLEOTIDE SEQUENCE [LARGE SCALE GENOMIC DNA]</scope>
    <source>
        <strain evidence="7 8">PAL227</strain>
    </source>
</reference>
<evidence type="ECO:0000313" key="7">
    <source>
        <dbReference type="EMBL" id="MCP1111637.1"/>
    </source>
</evidence>
<keyword evidence="8" id="KW-1185">Reference proteome</keyword>
<keyword evidence="5" id="KW-0676">Redox-active center</keyword>
<dbReference type="Gene3D" id="3.50.50.60">
    <property type="entry name" value="FAD/NAD(P)-binding domain"/>
    <property type="match status" value="2"/>
</dbReference>
<evidence type="ECO:0000256" key="3">
    <source>
        <dbReference type="ARBA" id="ARBA00023002"/>
    </source>
</evidence>
<keyword evidence="4" id="KW-1015">Disulfide bond</keyword>
<dbReference type="InterPro" id="IPR023753">
    <property type="entry name" value="FAD/NAD-binding_dom"/>
</dbReference>
<dbReference type="InterPro" id="IPR008255">
    <property type="entry name" value="Pyr_nucl-diS_OxRdtase_2_AS"/>
</dbReference>
<keyword evidence="2" id="KW-0274">FAD</keyword>
<dbReference type="PANTHER" id="PTHR48105">
    <property type="entry name" value="THIOREDOXIN REDUCTASE 1-RELATED-RELATED"/>
    <property type="match status" value="1"/>
</dbReference>
<feature type="domain" description="FAD/NAD(P)-binding" evidence="6">
    <location>
        <begin position="1"/>
        <end position="287"/>
    </location>
</feature>
<dbReference type="EMBL" id="JAMZFV010000087">
    <property type="protein sequence ID" value="MCP1111637.1"/>
    <property type="molecule type" value="Genomic_DNA"/>
</dbReference>
<accession>A0ABT1ELQ6</accession>
<comment type="caution">
    <text evidence="7">The sequence shown here is derived from an EMBL/GenBank/DDBJ whole genome shotgun (WGS) entry which is preliminary data.</text>
</comment>
<evidence type="ECO:0000313" key="8">
    <source>
        <dbReference type="Proteomes" id="UP001523565"/>
    </source>
</evidence>
<dbReference type="InterPro" id="IPR036188">
    <property type="entry name" value="FAD/NAD-bd_sf"/>
</dbReference>
<dbReference type="Proteomes" id="UP001523565">
    <property type="component" value="Unassembled WGS sequence"/>
</dbReference>
<name>A0ABT1ELQ6_9FIRM</name>
<evidence type="ECO:0000256" key="2">
    <source>
        <dbReference type="ARBA" id="ARBA00022827"/>
    </source>
</evidence>
<protein>
    <submittedName>
        <fullName evidence="7">FAD-dependent oxidoreductase</fullName>
    </submittedName>
</protein>
<keyword evidence="3" id="KW-0560">Oxidoreductase</keyword>